<reference evidence="3 4" key="1">
    <citation type="submission" date="2014-03" db="EMBL/GenBank/DDBJ databases">
        <title>Bradyrhizobium valentinum sp. nov., isolated from effective nodules of Lupinus mariae-josephae, a lupine endemic of basic-lime soils in Eastern Spain.</title>
        <authorList>
            <person name="Duran D."/>
            <person name="Rey L."/>
            <person name="Navarro A."/>
            <person name="Busquets A."/>
            <person name="Imperial J."/>
            <person name="Ruiz-Argueso T."/>
        </authorList>
    </citation>
    <scope>NUCLEOTIDE SEQUENCE [LARGE SCALE GENOMIC DNA]</scope>
    <source>
        <strain evidence="3 4">CCBAU 23086</strain>
    </source>
</reference>
<dbReference type="EMBL" id="LLYB01000034">
    <property type="protein sequence ID" value="KRR27901.1"/>
    <property type="molecule type" value="Genomic_DNA"/>
</dbReference>
<evidence type="ECO:0000256" key="1">
    <source>
        <dbReference type="SAM" id="Phobius"/>
    </source>
</evidence>
<keyword evidence="2" id="KW-0732">Signal</keyword>
<sequence>MFMKMNPAALGAALMLFVGTVNADAGLVPYADLASWNAATASKTTIIIPNPSSLSGFDSFPGGSVSYGGVTFSSDLTTYNGGFFNVGPVYSSLPAALTAQQVGFDLVNIKITLAGPVTSFSFDFGTFDGYDVTILLSNGNTATKSSTANGFATSNFFGITDTTPFTSVLVTSGTESLSLNNVRFGVAVSAIPEVSTWAMLILGFAGLGLAGYRRSRRSAAIAAG</sequence>
<feature type="transmembrane region" description="Helical" evidence="1">
    <location>
        <begin position="194"/>
        <end position="212"/>
    </location>
</feature>
<proteinExistence type="predicted"/>
<organism evidence="3 4">
    <name type="scientific">Bradyrhizobium lablabi</name>
    <dbReference type="NCBI Taxonomy" id="722472"/>
    <lineage>
        <taxon>Bacteria</taxon>
        <taxon>Pseudomonadati</taxon>
        <taxon>Pseudomonadota</taxon>
        <taxon>Alphaproteobacteria</taxon>
        <taxon>Hyphomicrobiales</taxon>
        <taxon>Nitrobacteraceae</taxon>
        <taxon>Bradyrhizobium</taxon>
    </lineage>
</organism>
<gene>
    <name evidence="3" type="ORF">CQ14_08680</name>
</gene>
<evidence type="ECO:0000313" key="4">
    <source>
        <dbReference type="Proteomes" id="UP000051660"/>
    </source>
</evidence>
<dbReference type="OrthoDB" id="8232023at2"/>
<comment type="caution">
    <text evidence="3">The sequence shown here is derived from an EMBL/GenBank/DDBJ whole genome shotgun (WGS) entry which is preliminary data.</text>
</comment>
<dbReference type="AlphaFoldDB" id="A0A0R3NCY9"/>
<dbReference type="RefSeq" id="WP_057856301.1">
    <property type="nucleotide sequence ID" value="NZ_LLYB01000034.1"/>
</dbReference>
<accession>A0A0R3NCY9</accession>
<protein>
    <recommendedName>
        <fullName evidence="5">PEP-CTERM protein-sorting domain-containing protein</fullName>
    </recommendedName>
</protein>
<evidence type="ECO:0000313" key="3">
    <source>
        <dbReference type="EMBL" id="KRR27901.1"/>
    </source>
</evidence>
<keyword evidence="1" id="KW-0472">Membrane</keyword>
<evidence type="ECO:0000256" key="2">
    <source>
        <dbReference type="SAM" id="SignalP"/>
    </source>
</evidence>
<feature type="signal peptide" evidence="2">
    <location>
        <begin position="1"/>
        <end position="23"/>
    </location>
</feature>
<keyword evidence="1" id="KW-0812">Transmembrane</keyword>
<keyword evidence="1" id="KW-1133">Transmembrane helix</keyword>
<evidence type="ECO:0008006" key="5">
    <source>
        <dbReference type="Google" id="ProtNLM"/>
    </source>
</evidence>
<dbReference type="Proteomes" id="UP000051660">
    <property type="component" value="Unassembled WGS sequence"/>
</dbReference>
<name>A0A0R3NCY9_9BRAD</name>
<feature type="chain" id="PRO_5006445179" description="PEP-CTERM protein-sorting domain-containing protein" evidence="2">
    <location>
        <begin position="24"/>
        <end position="224"/>
    </location>
</feature>